<name>L0P2I8_LUPAN</name>
<protein>
    <recommendedName>
        <fullName evidence="1">R13L1/DRL21-like LRR repeat region domain-containing protein</fullName>
    </recommendedName>
</protein>
<dbReference type="Pfam" id="PF25019">
    <property type="entry name" value="LRR_R13L1-DRL21"/>
    <property type="match status" value="1"/>
</dbReference>
<dbReference type="EMBL" id="HE804812">
    <property type="protein sequence ID" value="CCH47238.1"/>
    <property type="molecule type" value="Genomic_DNA"/>
</dbReference>
<dbReference type="AlphaFoldDB" id="L0P2I8"/>
<proteinExistence type="predicted"/>
<feature type="domain" description="R13L1/DRL21-like LRR repeat region" evidence="1">
    <location>
        <begin position="66"/>
        <end position="137"/>
    </location>
</feature>
<dbReference type="InterPro" id="IPR032675">
    <property type="entry name" value="LRR_dom_sf"/>
</dbReference>
<accession>L0P2I8</accession>
<evidence type="ECO:0000259" key="1">
    <source>
        <dbReference type="Pfam" id="PF25019"/>
    </source>
</evidence>
<dbReference type="SUPFAM" id="SSF52058">
    <property type="entry name" value="L domain-like"/>
    <property type="match status" value="1"/>
</dbReference>
<organism evidence="2">
    <name type="scientific">Lupinus angustifolius</name>
    <name type="common">Narrow-leaved blue lupine</name>
    <dbReference type="NCBI Taxonomy" id="3871"/>
    <lineage>
        <taxon>Eukaryota</taxon>
        <taxon>Viridiplantae</taxon>
        <taxon>Streptophyta</taxon>
        <taxon>Embryophyta</taxon>
        <taxon>Tracheophyta</taxon>
        <taxon>Spermatophyta</taxon>
        <taxon>Magnoliopsida</taxon>
        <taxon>eudicotyledons</taxon>
        <taxon>Gunneridae</taxon>
        <taxon>Pentapetalae</taxon>
        <taxon>rosids</taxon>
        <taxon>fabids</taxon>
        <taxon>Fabales</taxon>
        <taxon>Fabaceae</taxon>
        <taxon>Papilionoideae</taxon>
        <taxon>50 kb inversion clade</taxon>
        <taxon>genistoids sensu lato</taxon>
        <taxon>core genistoids</taxon>
        <taxon>Genisteae</taxon>
        <taxon>Lupinus</taxon>
    </lineage>
</organism>
<dbReference type="InterPro" id="IPR056789">
    <property type="entry name" value="LRR_R13L1-DRL21"/>
</dbReference>
<reference evidence="2" key="1">
    <citation type="journal article" date="2013" name="BMC Genomics">
        <title>Comparative genomics of Lupinus angustifolius gene-rich regions: BAC library exploration, genetic mapping and cytogenetics.</title>
        <authorList>
            <person name="Ksiazkiewicz M."/>
            <person name="Wyrwa K."/>
            <person name="Szczepaniak A."/>
            <person name="Rychel S."/>
            <person name="Majcherkiewicz K."/>
            <person name="Przysiecka L."/>
            <person name="Karlowski W."/>
            <person name="Wolko B."/>
            <person name="Naganowska B."/>
        </authorList>
    </citation>
    <scope>NUCLEOTIDE SEQUENCE</scope>
</reference>
<sequence>MEPPAARAVAYGSRLNPMDGIDSQCVLFYLCNTGKTMRFAFTHDSYLYRSSSFHLLLFLYFYSERTYAHSMLEALHSHSNLKSLELNGTLDTISELDEKSSLFQGLVIVTLEMCFNFQGLSPLGKLSHLSTLQVSGMWEVKYIDDDSYEDV</sequence>
<dbReference type="Gene3D" id="3.80.10.10">
    <property type="entry name" value="Ribonuclease Inhibitor"/>
    <property type="match status" value="1"/>
</dbReference>
<evidence type="ECO:0000313" key="2">
    <source>
        <dbReference type="EMBL" id="CCH47238.1"/>
    </source>
</evidence>